<dbReference type="Gene3D" id="2.70.98.10">
    <property type="match status" value="1"/>
</dbReference>
<evidence type="ECO:0000313" key="4">
    <source>
        <dbReference type="EMBL" id="NVO54710.1"/>
    </source>
</evidence>
<organism evidence="4 5">
    <name type="scientific">Ruegeria haliotis</name>
    <dbReference type="NCBI Taxonomy" id="2747601"/>
    <lineage>
        <taxon>Bacteria</taxon>
        <taxon>Pseudomonadati</taxon>
        <taxon>Pseudomonadota</taxon>
        <taxon>Alphaproteobacteria</taxon>
        <taxon>Rhodobacterales</taxon>
        <taxon>Roseobacteraceae</taxon>
        <taxon>Ruegeria</taxon>
    </lineage>
</organism>
<dbReference type="PANTHER" id="PTHR10091:SF0">
    <property type="entry name" value="GALACTOSE MUTAROTASE"/>
    <property type="match status" value="1"/>
</dbReference>
<evidence type="ECO:0000313" key="5">
    <source>
        <dbReference type="Proteomes" id="UP000630805"/>
    </source>
</evidence>
<comment type="similarity">
    <text evidence="1">Belongs to the aldose epimerase family.</text>
</comment>
<proteinExistence type="inferred from homology"/>
<keyword evidence="5" id="KW-1185">Reference proteome</keyword>
<evidence type="ECO:0000256" key="1">
    <source>
        <dbReference type="ARBA" id="ARBA00006206"/>
    </source>
</evidence>
<evidence type="ECO:0000256" key="2">
    <source>
        <dbReference type="ARBA" id="ARBA00023235"/>
    </source>
</evidence>
<dbReference type="InterPro" id="IPR008183">
    <property type="entry name" value="Aldose_1/G6P_1-epimerase"/>
</dbReference>
<name>A0ABX2PLR1_9RHOB</name>
<reference evidence="4 5" key="1">
    <citation type="submission" date="2020-06" db="EMBL/GenBank/DDBJ databases">
        <authorList>
            <person name="Cao W.R."/>
        </authorList>
    </citation>
    <scope>NUCLEOTIDE SEQUENCE [LARGE SCALE GENOMIC DNA]</scope>
    <source>
        <strain evidence="4 5">B1Z28</strain>
    </source>
</reference>
<dbReference type="SUPFAM" id="SSF74650">
    <property type="entry name" value="Galactose mutarotase-like"/>
    <property type="match status" value="1"/>
</dbReference>
<dbReference type="InterPro" id="IPR014718">
    <property type="entry name" value="GH-type_carb-bd"/>
</dbReference>
<dbReference type="EMBL" id="JABXWT010000001">
    <property type="protein sequence ID" value="NVO54710.1"/>
    <property type="molecule type" value="Genomic_DNA"/>
</dbReference>
<keyword evidence="2" id="KW-0413">Isomerase</keyword>
<dbReference type="Proteomes" id="UP000630805">
    <property type="component" value="Unassembled WGS sequence"/>
</dbReference>
<dbReference type="InterPro" id="IPR047215">
    <property type="entry name" value="Galactose_mutarotase-like"/>
</dbReference>
<evidence type="ECO:0000256" key="3">
    <source>
        <dbReference type="ARBA" id="ARBA00023277"/>
    </source>
</evidence>
<accession>A0ABX2PLR1</accession>
<dbReference type="InterPro" id="IPR011013">
    <property type="entry name" value="Gal_mutarotase_sf_dom"/>
</dbReference>
<keyword evidence="3" id="KW-0119">Carbohydrate metabolism</keyword>
<protein>
    <submittedName>
        <fullName evidence="4">Galactose mutarotase</fullName>
    </submittedName>
</protein>
<dbReference type="CDD" id="cd09019">
    <property type="entry name" value="galactose_mutarotase_like"/>
    <property type="match status" value="1"/>
</dbReference>
<gene>
    <name evidence="4" type="ORF">HW561_02760</name>
</gene>
<comment type="caution">
    <text evidence="4">The sequence shown here is derived from an EMBL/GenBank/DDBJ whole genome shotgun (WGS) entry which is preliminary data.</text>
</comment>
<dbReference type="Pfam" id="PF01263">
    <property type="entry name" value="Aldose_epim"/>
    <property type="match status" value="1"/>
</dbReference>
<sequence>MKVSLLNYGAITQGWWINDTPLILGYDKPQDYLTDPFYLGAIVGRVANRMGGAQFKLGDVQYALSANEGSNTLHGGVAGLSRQHWSLEQISSVEAVLNYTSPDGENGFPGEVRFEVRVYLSFPRLTYSISAQVDRPTPISVAQHNYYSLGSDRNVSDNCLKLASNGFLDIDNQGIPSGLVRGVRENGLDFISSKPIGDTAMDIDHYFVFAPNRDHQRPVAEVGAPSGFKLSVYSDQPGAQVYTAAHLSDPFQSGAGLCIEPSGYPNAPNISSFPAIICSPDNPYHQTLILEISGGHA</sequence>
<dbReference type="PANTHER" id="PTHR10091">
    <property type="entry name" value="ALDOSE-1-EPIMERASE"/>
    <property type="match status" value="1"/>
</dbReference>